<proteinExistence type="predicted"/>
<dbReference type="STRING" id="529505.SAMN05421761_10618"/>
<dbReference type="OrthoDB" id="1494747at2"/>
<accession>A0A1N7MET0</accession>
<evidence type="ECO:0000313" key="2">
    <source>
        <dbReference type="Proteomes" id="UP000186026"/>
    </source>
</evidence>
<name>A0A1N7MET0_9BACT</name>
<sequence length="378" mass="43820">MKRKIIVSGIGPGKGGVGRLINNIIVKKSEQIDILFKPEKRSIKNLYYKKQYFNIIIEYLKRVRFFVLYFPKIWLLSKREVILLHPQALGYNLFFRIVKRNKVYFYVMDNGFFCVKSYNNNPNTGNECFKCIGSSANIDENCNPFPINYERNKNISYLKKLKEISPSLIFLAQNKLQKKVLENHFGEGIKCTIIGMDTGEFSNIVYEEKSFPVKYDIVFHGANLSAKGINYVIDLSLLLPQFSFAIPFSKNEVESYLGFNIYNENLKFIPCSWESGLKNMVISSRLVLNPSLWSAPIEGALLKSYLYNPNLATVKTDFGFEKEFSKLSNHLRLSEDLIIASKQIIEYLNQEKRDNKNEFMNRHQIISGVLSNFDRSLF</sequence>
<dbReference type="EMBL" id="FTOP01000006">
    <property type="protein sequence ID" value="SIS84499.1"/>
    <property type="molecule type" value="Genomic_DNA"/>
</dbReference>
<organism evidence="1 2">
    <name type="scientific">Belliella pelovolcani</name>
    <dbReference type="NCBI Taxonomy" id="529505"/>
    <lineage>
        <taxon>Bacteria</taxon>
        <taxon>Pseudomonadati</taxon>
        <taxon>Bacteroidota</taxon>
        <taxon>Cytophagia</taxon>
        <taxon>Cytophagales</taxon>
        <taxon>Cyclobacteriaceae</taxon>
        <taxon>Belliella</taxon>
    </lineage>
</organism>
<evidence type="ECO:0000313" key="1">
    <source>
        <dbReference type="EMBL" id="SIS84499.1"/>
    </source>
</evidence>
<gene>
    <name evidence="1" type="ORF">SAMN05421761_10618</name>
</gene>
<protein>
    <submittedName>
        <fullName evidence="1">Uncharacterized protein</fullName>
    </submittedName>
</protein>
<reference evidence="2" key="1">
    <citation type="submission" date="2017-01" db="EMBL/GenBank/DDBJ databases">
        <authorList>
            <person name="Varghese N."/>
            <person name="Submissions S."/>
        </authorList>
    </citation>
    <scope>NUCLEOTIDE SEQUENCE [LARGE SCALE GENOMIC DNA]</scope>
    <source>
        <strain evidence="2">DSM 46698</strain>
    </source>
</reference>
<dbReference type="RefSeq" id="WP_076500491.1">
    <property type="nucleotide sequence ID" value="NZ_FTOP01000006.1"/>
</dbReference>
<keyword evidence="2" id="KW-1185">Reference proteome</keyword>
<dbReference type="Proteomes" id="UP000186026">
    <property type="component" value="Unassembled WGS sequence"/>
</dbReference>
<dbReference type="AlphaFoldDB" id="A0A1N7MET0"/>